<feature type="transmembrane region" description="Helical" evidence="5">
    <location>
        <begin position="101"/>
        <end position="122"/>
    </location>
</feature>
<accession>A0A1G4I8K8</accession>
<evidence type="ECO:0000313" key="8">
    <source>
        <dbReference type="Proteomes" id="UP000195570"/>
    </source>
</evidence>
<dbReference type="EMBL" id="CZPT02000973">
    <property type="protein sequence ID" value="SCU68383.1"/>
    <property type="molecule type" value="Genomic_DNA"/>
</dbReference>
<keyword evidence="3 5" id="KW-1133">Transmembrane helix</keyword>
<comment type="subcellular location">
    <subcellularLocation>
        <location evidence="1">Membrane</location>
        <topology evidence="1">Multi-pass membrane protein</topology>
    </subcellularLocation>
</comment>
<keyword evidence="4 5" id="KW-0472">Membrane</keyword>
<reference evidence="7" key="1">
    <citation type="submission" date="2016-09" db="EMBL/GenBank/DDBJ databases">
        <authorList>
            <person name="Hebert L."/>
            <person name="Moumen B."/>
        </authorList>
    </citation>
    <scope>NUCLEOTIDE SEQUENCE [LARGE SCALE GENOMIC DNA]</scope>
    <source>
        <strain evidence="7">OVI</strain>
    </source>
</reference>
<dbReference type="InterPro" id="IPR035952">
    <property type="entry name" value="Rhomboid-like_sf"/>
</dbReference>
<dbReference type="AlphaFoldDB" id="A0A1G4I8K8"/>
<evidence type="ECO:0000256" key="1">
    <source>
        <dbReference type="ARBA" id="ARBA00004141"/>
    </source>
</evidence>
<evidence type="ECO:0008006" key="9">
    <source>
        <dbReference type="Google" id="ProtNLM"/>
    </source>
</evidence>
<evidence type="ECO:0000256" key="2">
    <source>
        <dbReference type="ARBA" id="ARBA00022692"/>
    </source>
</evidence>
<evidence type="ECO:0000313" key="7">
    <source>
        <dbReference type="EMBL" id="SCU68383.1"/>
    </source>
</evidence>
<feature type="chain" id="PRO_5009235278" description="Peptidase S54 rhomboid domain-containing protein" evidence="6">
    <location>
        <begin position="25"/>
        <end position="281"/>
    </location>
</feature>
<proteinExistence type="predicted"/>
<name>A0A1G4I8K8_TRYEQ</name>
<dbReference type="GeneID" id="92379456"/>
<comment type="caution">
    <text evidence="7">The sequence shown here is derived from an EMBL/GenBank/DDBJ whole genome shotgun (WGS) entry which is preliminary data.</text>
</comment>
<keyword evidence="2 5" id="KW-0812">Transmembrane</keyword>
<feature type="transmembrane region" description="Helical" evidence="5">
    <location>
        <begin position="247"/>
        <end position="266"/>
    </location>
</feature>
<organism evidence="7 8">
    <name type="scientific">Trypanosoma equiperdum</name>
    <dbReference type="NCBI Taxonomy" id="5694"/>
    <lineage>
        <taxon>Eukaryota</taxon>
        <taxon>Discoba</taxon>
        <taxon>Euglenozoa</taxon>
        <taxon>Kinetoplastea</taxon>
        <taxon>Metakinetoplastina</taxon>
        <taxon>Trypanosomatida</taxon>
        <taxon>Trypanosomatidae</taxon>
        <taxon>Trypanosoma</taxon>
    </lineage>
</organism>
<dbReference type="Gene3D" id="1.20.1540.10">
    <property type="entry name" value="Rhomboid-like"/>
    <property type="match status" value="1"/>
</dbReference>
<dbReference type="Proteomes" id="UP000195570">
    <property type="component" value="Unassembled WGS sequence"/>
</dbReference>
<dbReference type="VEuPathDB" id="TriTrypDB:TEOVI_000551600"/>
<sequence>MIPTCIAIRLTPVWICLLVHFADGKWPTPFQCLARVQDYGFSVSAFKRNPLVLVTHMFVHASDEHFVGNVMLLLCTLLELGEDCFQIGVADRGMWKSIRGAAGATAVLIIGGVSGVAGQLLFDYAQLKWKRWKGMFSVKGLIGFFHEEEEGIFSTLKSQFDSWVGSVTYSVGKHRVDTSFMCGASAGGYAIHGFGAAYRGTWITVWMAAALEVFKLATATLGGKPTSGSSGTGWGWWWGPGETVGHAAHLGGLGAGVLMGLGWRWWREHRRRHRFRRTLYT</sequence>
<gene>
    <name evidence="7" type="ORF">TEOVI_000551600</name>
</gene>
<evidence type="ECO:0000256" key="6">
    <source>
        <dbReference type="SAM" id="SignalP"/>
    </source>
</evidence>
<dbReference type="RefSeq" id="XP_067079548.1">
    <property type="nucleotide sequence ID" value="XM_067223447.1"/>
</dbReference>
<dbReference type="SUPFAM" id="SSF144091">
    <property type="entry name" value="Rhomboid-like"/>
    <property type="match status" value="1"/>
</dbReference>
<evidence type="ECO:0000256" key="3">
    <source>
        <dbReference type="ARBA" id="ARBA00022989"/>
    </source>
</evidence>
<protein>
    <recommendedName>
        <fullName evidence="9">Peptidase S54 rhomboid domain-containing protein</fullName>
    </recommendedName>
</protein>
<keyword evidence="8" id="KW-1185">Reference proteome</keyword>
<evidence type="ECO:0000256" key="5">
    <source>
        <dbReference type="SAM" id="Phobius"/>
    </source>
</evidence>
<dbReference type="GO" id="GO:0016020">
    <property type="term" value="C:membrane"/>
    <property type="evidence" value="ECO:0007669"/>
    <property type="project" value="UniProtKB-SubCell"/>
</dbReference>
<keyword evidence="6" id="KW-0732">Signal</keyword>
<evidence type="ECO:0000256" key="4">
    <source>
        <dbReference type="ARBA" id="ARBA00023136"/>
    </source>
</evidence>
<feature type="signal peptide" evidence="6">
    <location>
        <begin position="1"/>
        <end position="24"/>
    </location>
</feature>